<name>A0A3R9FKE2_9BACI</name>
<dbReference type="InterPro" id="IPR013783">
    <property type="entry name" value="Ig-like_fold"/>
</dbReference>
<proteinExistence type="predicted"/>
<dbReference type="Pfam" id="PF13115">
    <property type="entry name" value="YtkA"/>
    <property type="match status" value="2"/>
</dbReference>
<feature type="region of interest" description="Disordered" evidence="1">
    <location>
        <begin position="136"/>
        <end position="178"/>
    </location>
</feature>
<feature type="domain" description="YtkA-like" evidence="2">
    <location>
        <begin position="172"/>
        <end position="251"/>
    </location>
</feature>
<dbReference type="Proteomes" id="UP000279911">
    <property type="component" value="Unassembled WGS sequence"/>
</dbReference>
<sequence>MECIHVNKFLFVIFSIMVVLSGCGSSDPKSGSETPELLEVSINVPEEIAVDNEVALEAIVSQGKENVEDADEVKFEIRKVGEEDSEMITASHEGKGVYVIKKTFGEGGKYMVTAHVTARSMHNMPSEQITVEDPAAAEDENAHDAKEETEHEHSEDGENHSHGENSGGHDHHSDVTIEFNDGSDFKVNEKAVLSANINSDNQPLTKATVRFEVWFENEHNHEYVTAVEGSNGIYTSEKTFSKAGTYHIKVHVEKGEIHDHQENKIEVK</sequence>
<evidence type="ECO:0000313" key="4">
    <source>
        <dbReference type="Proteomes" id="UP000279911"/>
    </source>
</evidence>
<feature type="domain" description="YtkA-like" evidence="2">
    <location>
        <begin position="36"/>
        <end position="115"/>
    </location>
</feature>
<dbReference type="Gene3D" id="2.60.40.10">
    <property type="entry name" value="Immunoglobulins"/>
    <property type="match status" value="1"/>
</dbReference>
<protein>
    <recommendedName>
        <fullName evidence="2">YtkA-like domain-containing protein</fullName>
    </recommendedName>
</protein>
<reference evidence="4" key="1">
    <citation type="submission" date="2018-12" db="EMBL/GenBank/DDBJ databases">
        <title>Bacillus chawlae sp. nov., Bacillus glennii sp. nov., and Bacillus saganii sp. nov. Isolated from the Vehicle Assembly Building at Kennedy Space Center where the Viking Spacecraft were Assembled.</title>
        <authorList>
            <person name="Seuylemezian A."/>
            <person name="Vaishampayan P."/>
        </authorList>
    </citation>
    <scope>NUCLEOTIDE SEQUENCE [LARGE SCALE GENOMIC DNA]</scope>
    <source>
        <strain evidence="4">DSM 13966</strain>
    </source>
</reference>
<comment type="caution">
    <text evidence="3">The sequence shown here is derived from an EMBL/GenBank/DDBJ whole genome shotgun (WGS) entry which is preliminary data.</text>
</comment>
<dbReference type="AlphaFoldDB" id="A0A3R9FKE2"/>
<gene>
    <name evidence="3" type="ORF">EJA10_04895</name>
</gene>
<evidence type="ECO:0000259" key="2">
    <source>
        <dbReference type="Pfam" id="PF13115"/>
    </source>
</evidence>
<evidence type="ECO:0000313" key="3">
    <source>
        <dbReference type="EMBL" id="RSD28426.1"/>
    </source>
</evidence>
<evidence type="ECO:0000256" key="1">
    <source>
        <dbReference type="SAM" id="MobiDB-lite"/>
    </source>
</evidence>
<dbReference type="InterPro" id="IPR032693">
    <property type="entry name" value="YtkA-like_dom"/>
</dbReference>
<feature type="compositionally biased region" description="Basic and acidic residues" evidence="1">
    <location>
        <begin position="140"/>
        <end position="175"/>
    </location>
</feature>
<organism evidence="3 4">
    <name type="scientific">Mesobacillus subterraneus</name>
    <dbReference type="NCBI Taxonomy" id="285983"/>
    <lineage>
        <taxon>Bacteria</taxon>
        <taxon>Bacillati</taxon>
        <taxon>Bacillota</taxon>
        <taxon>Bacilli</taxon>
        <taxon>Bacillales</taxon>
        <taxon>Bacillaceae</taxon>
        <taxon>Mesobacillus</taxon>
    </lineage>
</organism>
<dbReference type="OrthoDB" id="2679563at2"/>
<accession>A0A3R9FKE2</accession>
<dbReference type="EMBL" id="RSFW01000007">
    <property type="protein sequence ID" value="RSD28426.1"/>
    <property type="molecule type" value="Genomic_DNA"/>
</dbReference>